<organism evidence="2">
    <name type="scientific">Exserohilum turcicum non-segmented dsRNA virus 1</name>
    <dbReference type="NCBI Taxonomy" id="3229039"/>
    <lineage>
        <taxon>Viruses</taxon>
        <taxon>Riboviria</taxon>
        <taxon>dsRNA viruses</taxon>
    </lineage>
</organism>
<feature type="compositionally biased region" description="Low complexity" evidence="1">
    <location>
        <begin position="57"/>
        <end position="71"/>
    </location>
</feature>
<sequence>MGSKAGCLYNDGTITPPPPPRQAPSLDDVLASAAKEAATSEVLTYEEAESQAETRRAGASSGEEAPSSRAASPRRRPEVRGGARPARPPVSEGKRAVGSSPAGSVGTRAGGTASGPSHHRTLSGLQSPTAFSPQRRPSGIADPQDPRADDEQWAMSRLAIIQAWHRANGVEGQVHDVASLFPSPWKLGRTDLFYTASSRGQYLRRILPELQFFDSKNRAQPTLVPGTGEGATKRVTAVWQAPVMIVAGILSMRSGREVTKEEVASVAQQSPEALEKLKEAGKAYKAHVTRLLDMVALRRSPEYNAVAMRYKAELKVAIDEQMRAVIAMRAATRRVNEVLARRDKALAALDPGYEPKKKSAADALARYGIDLGDDGEEMASLEDERGVNVLDDLDF</sequence>
<reference evidence="2" key="1">
    <citation type="submission" date="2024-05" db="EMBL/GenBank/DDBJ databases">
        <title>Viral Diversity and Horizontal Gene Transfer Among Viruses in Setosphaeria turcica Population from Northern Corn Leaf Blight of Maize.</title>
        <authorList>
            <person name="Jia J."/>
            <person name="Mu F."/>
        </authorList>
    </citation>
    <scope>NUCLEOTIDE SEQUENCE</scope>
    <source>
        <strain evidence="2">TL2</strain>
    </source>
</reference>
<evidence type="ECO:0000313" key="2">
    <source>
        <dbReference type="EMBL" id="XBY85573.1"/>
    </source>
</evidence>
<accession>A0AAU7YBT8</accession>
<feature type="region of interest" description="Disordered" evidence="1">
    <location>
        <begin position="1"/>
        <end position="151"/>
    </location>
</feature>
<evidence type="ECO:0000256" key="1">
    <source>
        <dbReference type="SAM" id="MobiDB-lite"/>
    </source>
</evidence>
<protein>
    <submittedName>
        <fullName evidence="2">Uncharacterized protein</fullName>
    </submittedName>
</protein>
<proteinExistence type="predicted"/>
<feature type="compositionally biased region" description="Polar residues" evidence="1">
    <location>
        <begin position="123"/>
        <end position="132"/>
    </location>
</feature>
<name>A0AAU7YBT8_9VIRU</name>
<dbReference type="EMBL" id="PP926246">
    <property type="protein sequence ID" value="XBY85573.1"/>
    <property type="molecule type" value="Genomic_RNA"/>
</dbReference>